<feature type="compositionally biased region" description="Basic residues" evidence="1">
    <location>
        <begin position="1"/>
        <end position="12"/>
    </location>
</feature>
<keyword evidence="2" id="KW-0812">Transmembrane</keyword>
<evidence type="ECO:0000256" key="2">
    <source>
        <dbReference type="SAM" id="Phobius"/>
    </source>
</evidence>
<dbReference type="RefSeq" id="WP_372482182.1">
    <property type="nucleotide sequence ID" value="NZ_BAAAUF010000091.1"/>
</dbReference>
<accession>A0ABP6M4E8</accession>
<keyword evidence="4" id="KW-1185">Reference proteome</keyword>
<organism evidence="3 4">
    <name type="scientific">Streptomyces glomeratus</name>
    <dbReference type="NCBI Taxonomy" id="284452"/>
    <lineage>
        <taxon>Bacteria</taxon>
        <taxon>Bacillati</taxon>
        <taxon>Actinomycetota</taxon>
        <taxon>Actinomycetes</taxon>
        <taxon>Kitasatosporales</taxon>
        <taxon>Streptomycetaceae</taxon>
        <taxon>Streptomyces</taxon>
    </lineage>
</organism>
<name>A0ABP6M4E8_9ACTN</name>
<evidence type="ECO:0000313" key="3">
    <source>
        <dbReference type="EMBL" id="GAA3076746.1"/>
    </source>
</evidence>
<sequence length="106" mass="11247">MKHTAARTRRAVLRATTHPHPCPDTASGAPGRGRRSTRAWARANGAVLRLTTRVQEGLQEAARRPDRGDISTTTVIIWVAAVTGAVLIAGTIAVVIAKYNGKLNGL</sequence>
<feature type="transmembrane region" description="Helical" evidence="2">
    <location>
        <begin position="75"/>
        <end position="97"/>
    </location>
</feature>
<reference evidence="4" key="1">
    <citation type="journal article" date="2019" name="Int. J. Syst. Evol. Microbiol.">
        <title>The Global Catalogue of Microorganisms (GCM) 10K type strain sequencing project: providing services to taxonomists for standard genome sequencing and annotation.</title>
        <authorList>
            <consortium name="The Broad Institute Genomics Platform"/>
            <consortium name="The Broad Institute Genome Sequencing Center for Infectious Disease"/>
            <person name="Wu L."/>
            <person name="Ma J."/>
        </authorList>
    </citation>
    <scope>NUCLEOTIDE SEQUENCE [LARGE SCALE GENOMIC DNA]</scope>
    <source>
        <strain evidence="4">JCM 9091</strain>
    </source>
</reference>
<feature type="region of interest" description="Disordered" evidence="1">
    <location>
        <begin position="1"/>
        <end position="36"/>
    </location>
</feature>
<dbReference type="Proteomes" id="UP001501532">
    <property type="component" value="Unassembled WGS sequence"/>
</dbReference>
<keyword evidence="2" id="KW-1133">Transmembrane helix</keyword>
<protein>
    <submittedName>
        <fullName evidence="3">Uncharacterized protein</fullName>
    </submittedName>
</protein>
<evidence type="ECO:0000256" key="1">
    <source>
        <dbReference type="SAM" id="MobiDB-lite"/>
    </source>
</evidence>
<proteinExistence type="predicted"/>
<evidence type="ECO:0000313" key="4">
    <source>
        <dbReference type="Proteomes" id="UP001501532"/>
    </source>
</evidence>
<dbReference type="EMBL" id="BAAAUF010000091">
    <property type="protein sequence ID" value="GAA3076746.1"/>
    <property type="molecule type" value="Genomic_DNA"/>
</dbReference>
<gene>
    <name evidence="3" type="ORF">GCM10010448_68720</name>
</gene>
<keyword evidence="2" id="KW-0472">Membrane</keyword>
<comment type="caution">
    <text evidence="3">The sequence shown here is derived from an EMBL/GenBank/DDBJ whole genome shotgun (WGS) entry which is preliminary data.</text>
</comment>